<feature type="transmembrane region" description="Helical" evidence="15">
    <location>
        <begin position="943"/>
        <end position="965"/>
    </location>
</feature>
<organism evidence="17 18">
    <name type="scientific">Cohnella endophytica</name>
    <dbReference type="NCBI Taxonomy" id="2419778"/>
    <lineage>
        <taxon>Bacteria</taxon>
        <taxon>Bacillati</taxon>
        <taxon>Bacillota</taxon>
        <taxon>Bacilli</taxon>
        <taxon>Bacillales</taxon>
        <taxon>Paenibacillaceae</taxon>
        <taxon>Cohnella</taxon>
    </lineage>
</organism>
<dbReference type="InterPro" id="IPR036412">
    <property type="entry name" value="HAD-like_sf"/>
</dbReference>
<feature type="transmembrane region" description="Helical" evidence="15">
    <location>
        <begin position="1504"/>
        <end position="1522"/>
    </location>
</feature>
<feature type="compositionally biased region" description="Basic and acidic residues" evidence="14">
    <location>
        <begin position="1023"/>
        <end position="1039"/>
    </location>
</feature>
<dbReference type="InterPro" id="IPR044492">
    <property type="entry name" value="P_typ_ATPase_HD_dom"/>
</dbReference>
<dbReference type="InterPro" id="IPR001757">
    <property type="entry name" value="P_typ_ATPase"/>
</dbReference>
<dbReference type="Pfam" id="PF00689">
    <property type="entry name" value="Cation_ATPase_C"/>
    <property type="match status" value="1"/>
</dbReference>
<dbReference type="SFLD" id="SFLDG00002">
    <property type="entry name" value="C1.7:_P-type_atpase_like"/>
    <property type="match status" value="1"/>
</dbReference>
<evidence type="ECO:0000256" key="9">
    <source>
        <dbReference type="ARBA" id="ARBA00022842"/>
    </source>
</evidence>
<evidence type="ECO:0000256" key="10">
    <source>
        <dbReference type="ARBA" id="ARBA00022967"/>
    </source>
</evidence>
<dbReference type="InterPro" id="IPR023298">
    <property type="entry name" value="ATPase_P-typ_TM_dom_sf"/>
</dbReference>
<evidence type="ECO:0000256" key="5">
    <source>
        <dbReference type="ARBA" id="ARBA00022553"/>
    </source>
</evidence>
<accession>A0A494XJN4</accession>
<comment type="subcellular location">
    <subcellularLocation>
        <location evidence="1">Cell membrane</location>
        <topology evidence="1">Multi-pass membrane protein</topology>
    </subcellularLocation>
</comment>
<keyword evidence="8" id="KW-0067">ATP-binding</keyword>
<dbReference type="GO" id="GO:0016887">
    <property type="term" value="F:ATP hydrolysis activity"/>
    <property type="evidence" value="ECO:0007669"/>
    <property type="project" value="InterPro"/>
</dbReference>
<evidence type="ECO:0000256" key="7">
    <source>
        <dbReference type="ARBA" id="ARBA00022741"/>
    </source>
</evidence>
<dbReference type="InterPro" id="IPR006068">
    <property type="entry name" value="ATPase_P-typ_cation-transptr_C"/>
</dbReference>
<dbReference type="GO" id="GO:0030007">
    <property type="term" value="P:intracellular potassium ion homeostasis"/>
    <property type="evidence" value="ECO:0007669"/>
    <property type="project" value="TreeGrafter"/>
</dbReference>
<keyword evidence="10" id="KW-1278">Translocase</keyword>
<dbReference type="SFLD" id="SFLDF00027">
    <property type="entry name" value="p-type_atpase"/>
    <property type="match status" value="1"/>
</dbReference>
<feature type="transmembrane region" description="Helical" evidence="15">
    <location>
        <begin position="1369"/>
        <end position="1390"/>
    </location>
</feature>
<evidence type="ECO:0000256" key="3">
    <source>
        <dbReference type="ARBA" id="ARBA00022448"/>
    </source>
</evidence>
<protein>
    <submittedName>
        <fullName evidence="17">HAD family hydrolase</fullName>
    </submittedName>
</protein>
<dbReference type="OrthoDB" id="9760364at2"/>
<dbReference type="Pfam" id="PF00122">
    <property type="entry name" value="E1-E2_ATPase"/>
    <property type="match status" value="1"/>
</dbReference>
<dbReference type="Gene3D" id="3.40.50.1000">
    <property type="entry name" value="HAD superfamily/HAD-like"/>
    <property type="match status" value="2"/>
</dbReference>
<keyword evidence="3" id="KW-0813">Transport</keyword>
<feature type="region of interest" description="Disordered" evidence="14">
    <location>
        <begin position="1023"/>
        <end position="1043"/>
    </location>
</feature>
<feature type="transmembrane region" description="Helical" evidence="15">
    <location>
        <begin position="1396"/>
        <end position="1419"/>
    </location>
</feature>
<dbReference type="Gene3D" id="1.20.1110.10">
    <property type="entry name" value="Calcium-transporting ATPase, transmembrane domain"/>
    <property type="match status" value="1"/>
</dbReference>
<keyword evidence="7" id="KW-0547">Nucleotide-binding</keyword>
<comment type="caution">
    <text evidence="17">The sequence shown here is derived from an EMBL/GenBank/DDBJ whole genome shotgun (WGS) entry which is preliminary data.</text>
</comment>
<evidence type="ECO:0000256" key="14">
    <source>
        <dbReference type="SAM" id="MobiDB-lite"/>
    </source>
</evidence>
<dbReference type="FunFam" id="2.70.150.10:FF:000160">
    <property type="entry name" value="Sarcoplasmic/endoplasmic reticulum calcium ATPase 1"/>
    <property type="match status" value="1"/>
</dbReference>
<keyword evidence="12" id="KW-0406">Ion transport</keyword>
<dbReference type="SUPFAM" id="SSF56784">
    <property type="entry name" value="HAD-like"/>
    <property type="match status" value="1"/>
</dbReference>
<evidence type="ECO:0000256" key="2">
    <source>
        <dbReference type="ARBA" id="ARBA00005675"/>
    </source>
</evidence>
<dbReference type="InterPro" id="IPR018303">
    <property type="entry name" value="ATPase_P-typ_P_site"/>
</dbReference>
<evidence type="ECO:0000259" key="16">
    <source>
        <dbReference type="SMART" id="SM00831"/>
    </source>
</evidence>
<dbReference type="GO" id="GO:0005391">
    <property type="term" value="F:P-type sodium:potassium-exchanging transporter activity"/>
    <property type="evidence" value="ECO:0007669"/>
    <property type="project" value="TreeGrafter"/>
</dbReference>
<comment type="similarity">
    <text evidence="2">Belongs to the cation transport ATPase (P-type) (TC 3.A.3) family. Type IIA subfamily.</text>
</comment>
<evidence type="ECO:0000256" key="8">
    <source>
        <dbReference type="ARBA" id="ARBA00022840"/>
    </source>
</evidence>
<evidence type="ECO:0000313" key="17">
    <source>
        <dbReference type="EMBL" id="RKP49921.1"/>
    </source>
</evidence>
<gene>
    <name evidence="17" type="ORF">D7Z26_19020</name>
</gene>
<keyword evidence="4" id="KW-1003">Cell membrane</keyword>
<dbReference type="InterPro" id="IPR004014">
    <property type="entry name" value="ATPase_P-typ_cation-transptr_N"/>
</dbReference>
<dbReference type="GO" id="GO:0005886">
    <property type="term" value="C:plasma membrane"/>
    <property type="evidence" value="ECO:0007669"/>
    <property type="project" value="UniProtKB-SubCell"/>
</dbReference>
<dbReference type="InterPro" id="IPR023214">
    <property type="entry name" value="HAD_sf"/>
</dbReference>
<dbReference type="InterPro" id="IPR008250">
    <property type="entry name" value="ATPase_P-typ_transduc_dom_A_sf"/>
</dbReference>
<dbReference type="EMBL" id="RBZM01000008">
    <property type="protein sequence ID" value="RKP49921.1"/>
    <property type="molecule type" value="Genomic_DNA"/>
</dbReference>
<feature type="transmembrane region" description="Helical" evidence="15">
    <location>
        <begin position="1534"/>
        <end position="1552"/>
    </location>
</feature>
<keyword evidence="18" id="KW-1185">Reference proteome</keyword>
<evidence type="ECO:0000256" key="13">
    <source>
        <dbReference type="ARBA" id="ARBA00023136"/>
    </source>
</evidence>
<sequence length="1577" mass="170981">MSITAPRSRFIRLLPGRIRWEFAGLLRSTPTELSLRRDLTLLAGVTKAEASAITGRIFLVYDERRTSEHQLLQQIALLESKYAGLDRDKTHIQAPRNTPAAEIAEPVERAEAAASLETREPPPQLPAYTYDIQNSRDASVAPSMLPASLHPRTASPPGVPLPLTLAMSGLLLLGAKQLIFGRSALAQSPVPFYMSGLLAVVTGYPFLRRGFTRLTEQGKLSPDLILGSAALGLALIRENLVVLGAISLLQYVSWRRSRNGLTEAGSQPLSPDIQAYSERAGRWGVAAAAGTLLFTRSPLRAIAVLLAANPRPATIPVQTAWQQAELYANESQPNHFHGEKLAQLAHTRTLLLDNTSMLMQTNIQETECLSHEEKPDKMVCIAAGLMGKSEHPWKEEVLRMAKQTCRSVRAAFRVVEEEDGILGTISNTSYCIGNLAYCRKHEVSYERYYLEAKRIETKGSNVLYLAKQTGGKWVCQGLIYRGRQLDPERTALLARAQRQGIRTAVLEDNSVIGQEALAQLALGTDWLGASYGEAVERIAALHQQGDGVLLVSESTGEFSRYLREAGVAGITFDQLGPLLDARQSAQKIESAVNQHFQVTKKWNVFGSLFAAVGVLSAPLANLIGDGLSLAFLSRSQKLAKREFPAAAVHSIDAAFGASHEVAATAEAVAWHGLPWERVAERLQVQVERGLTAVQANELRGRYGMNHLEEKRQTPWIVSYAGQFKEFTTLILLGTSVLALYTGGLFDGLAMGAVLFANAAVGTFQERKAERIVESLTQFQPQITKVIREGAEQSISAVDLVPGDIVCLEPGDRVPADIRLVRAWNLEVNESALTGESVPVAKKENEADGDCPLSERSCMLYMGTDISRGKALGVVVQTGMNTEFGHLMSLLKANEKTITPLQEKVTSISKKFIKWALIAVSVVFAAGLIRGIPFPQLVSTSITLAASAIPEGLPVTITIALSAGIFRMSKKNALVRKLSALETMGRATIICTDKTGTLTKNEMTVKQIAAVGRTWHVSGSGYDPEGHIGDGSIERPESAKSESSVTQPELLRILQIASLCNNSKLVKQENRWTMQGDPTEGALLAMAYKGGIEPERLAHWHRGAEMPFDSGTGKMSVVCKDTSSGHACFIFSKGSVESILHRCGKYQQDGEVRPLNEQIRAGILEQSERLASSALRVLGFAYRPLQADEHDQQAHLDERDMIYVGMAGMIDPPKADVQKSIQEALSLGVKPVMITGDHPITAIAIAEQIGITDIAGPGQVLSGHELDRMSDEELERCVDEVSIFARMTPEHKLRIVSTMRKKGHIVAMTGDGVNDSPAIKQADVGIAMGRAGTEVSKATADIILKEDHFGSIVDGVKEGRTIIGNIRKALGCLLTGNLAEILVTSVAVVAGMPIPLVPIQILLMNLLTDALPAMILAVNPGSKTKQTKRIDIVDKSLYRKVITRGVLLGAGSLGLFGLALASGQPVPVAQSIAFATLVAGQLIQTFSWRQEGTEQTVGDWSKDRFLVGALSISWLALLGALYMPSLNRFFHTAPISLYQWGPILLVAASISWLSKPILSLLDRNNETKRFGTLSYSAA</sequence>
<dbReference type="Proteomes" id="UP000282076">
    <property type="component" value="Unassembled WGS sequence"/>
</dbReference>
<dbReference type="Gene3D" id="3.40.1110.10">
    <property type="entry name" value="Calcium-transporting ATPase, cytoplasmic domain N"/>
    <property type="match status" value="2"/>
</dbReference>
<feature type="transmembrane region" description="Helical" evidence="15">
    <location>
        <begin position="1466"/>
        <end position="1483"/>
    </location>
</feature>
<dbReference type="GO" id="GO:0036376">
    <property type="term" value="P:sodium ion export across plasma membrane"/>
    <property type="evidence" value="ECO:0007669"/>
    <property type="project" value="TreeGrafter"/>
</dbReference>
<keyword evidence="11 15" id="KW-1133">Transmembrane helix</keyword>
<feature type="transmembrane region" description="Helical" evidence="15">
    <location>
        <begin position="737"/>
        <end position="760"/>
    </location>
</feature>
<dbReference type="RefSeq" id="WP_120978604.1">
    <property type="nucleotide sequence ID" value="NZ_RBZM01000008.1"/>
</dbReference>
<evidence type="ECO:0000256" key="12">
    <source>
        <dbReference type="ARBA" id="ARBA00023065"/>
    </source>
</evidence>
<feature type="transmembrane region" description="Helical" evidence="15">
    <location>
        <begin position="1440"/>
        <end position="1460"/>
    </location>
</feature>
<dbReference type="InterPro" id="IPR050510">
    <property type="entry name" value="Cation_transp_ATPase_P-type"/>
</dbReference>
<evidence type="ECO:0000313" key="18">
    <source>
        <dbReference type="Proteomes" id="UP000282076"/>
    </source>
</evidence>
<dbReference type="InterPro" id="IPR023299">
    <property type="entry name" value="ATPase_P-typ_cyto_dom_N"/>
</dbReference>
<dbReference type="Pfam" id="PF13246">
    <property type="entry name" value="Cation_ATPase"/>
    <property type="match status" value="1"/>
</dbReference>
<dbReference type="SUPFAM" id="SSF81660">
    <property type="entry name" value="Metal cation-transporting ATPase, ATP-binding domain N"/>
    <property type="match status" value="1"/>
</dbReference>
<dbReference type="NCBIfam" id="TIGR01494">
    <property type="entry name" value="ATPase_P-type"/>
    <property type="match status" value="2"/>
</dbReference>
<reference evidence="17 18" key="1">
    <citation type="submission" date="2018-10" db="EMBL/GenBank/DDBJ databases">
        <title>Cohnella sp. M2MS4P-1, whole genome shotgun sequence.</title>
        <authorList>
            <person name="Tuo L."/>
        </authorList>
    </citation>
    <scope>NUCLEOTIDE SEQUENCE [LARGE SCALE GENOMIC DNA]</scope>
    <source>
        <strain evidence="17 18">M2MS4P-1</strain>
    </source>
</reference>
<feature type="transmembrane region" description="Helical" evidence="15">
    <location>
        <begin position="911"/>
        <end position="931"/>
    </location>
</feature>
<proteinExistence type="inferred from homology"/>
<evidence type="ECO:0000256" key="11">
    <source>
        <dbReference type="ARBA" id="ARBA00022989"/>
    </source>
</evidence>
<name>A0A494XJN4_9BACL</name>
<keyword evidence="13 15" id="KW-0472">Membrane</keyword>
<dbReference type="InterPro" id="IPR059000">
    <property type="entry name" value="ATPase_P-type_domA"/>
</dbReference>
<evidence type="ECO:0000256" key="6">
    <source>
        <dbReference type="ARBA" id="ARBA00022692"/>
    </source>
</evidence>
<dbReference type="SUPFAM" id="SSF81653">
    <property type="entry name" value="Calcium ATPase, transduction domain A"/>
    <property type="match status" value="1"/>
</dbReference>
<dbReference type="PANTHER" id="PTHR43294">
    <property type="entry name" value="SODIUM/POTASSIUM-TRANSPORTING ATPASE SUBUNIT ALPHA"/>
    <property type="match status" value="1"/>
</dbReference>
<keyword evidence="17" id="KW-0378">Hydrolase</keyword>
<dbReference type="GO" id="GO:0005524">
    <property type="term" value="F:ATP binding"/>
    <property type="evidence" value="ECO:0007669"/>
    <property type="project" value="UniProtKB-KW"/>
</dbReference>
<dbReference type="PANTHER" id="PTHR43294:SF21">
    <property type="entry name" value="CATION TRANSPORTING ATPASE"/>
    <property type="match status" value="1"/>
</dbReference>
<dbReference type="GO" id="GO:1990573">
    <property type="term" value="P:potassium ion import across plasma membrane"/>
    <property type="evidence" value="ECO:0007669"/>
    <property type="project" value="TreeGrafter"/>
</dbReference>
<dbReference type="GO" id="GO:0006883">
    <property type="term" value="P:intracellular sodium ion homeostasis"/>
    <property type="evidence" value="ECO:0007669"/>
    <property type="project" value="TreeGrafter"/>
</dbReference>
<dbReference type="GO" id="GO:1902600">
    <property type="term" value="P:proton transmembrane transport"/>
    <property type="evidence" value="ECO:0007669"/>
    <property type="project" value="TreeGrafter"/>
</dbReference>
<dbReference type="SFLD" id="SFLDS00003">
    <property type="entry name" value="Haloacid_Dehalogenase"/>
    <property type="match status" value="1"/>
</dbReference>
<dbReference type="Pfam" id="PF00690">
    <property type="entry name" value="Cation_ATPase_N"/>
    <property type="match status" value="1"/>
</dbReference>
<dbReference type="SUPFAM" id="SSF81665">
    <property type="entry name" value="Calcium ATPase, transmembrane domain M"/>
    <property type="match status" value="1"/>
</dbReference>
<dbReference type="Gene3D" id="2.70.150.10">
    <property type="entry name" value="Calcium-transporting ATPase, cytoplasmic transduction domain A"/>
    <property type="match status" value="1"/>
</dbReference>
<dbReference type="PRINTS" id="PR00119">
    <property type="entry name" value="CATATPASE"/>
</dbReference>
<keyword evidence="9" id="KW-0460">Magnesium</keyword>
<keyword evidence="6 15" id="KW-0812">Transmembrane</keyword>
<evidence type="ECO:0000256" key="4">
    <source>
        <dbReference type="ARBA" id="ARBA00022475"/>
    </source>
</evidence>
<evidence type="ECO:0000256" key="1">
    <source>
        <dbReference type="ARBA" id="ARBA00004651"/>
    </source>
</evidence>
<feature type="domain" description="Cation-transporting P-type ATPase N-terminal" evidence="16">
    <location>
        <begin position="669"/>
        <end position="743"/>
    </location>
</feature>
<dbReference type="SMART" id="SM00831">
    <property type="entry name" value="Cation_ATPase_N"/>
    <property type="match status" value="1"/>
</dbReference>
<evidence type="ECO:0000256" key="15">
    <source>
        <dbReference type="SAM" id="Phobius"/>
    </source>
</evidence>
<keyword evidence="5" id="KW-0597">Phosphoprotein</keyword>
<dbReference type="PRINTS" id="PR00120">
    <property type="entry name" value="HATPASE"/>
</dbReference>
<dbReference type="PROSITE" id="PS00154">
    <property type="entry name" value="ATPASE_E1_E2"/>
    <property type="match status" value="1"/>
</dbReference>